<feature type="region of interest" description="Disordered" evidence="1">
    <location>
        <begin position="66"/>
        <end position="558"/>
    </location>
</feature>
<feature type="compositionally biased region" description="Acidic residues" evidence="1">
    <location>
        <begin position="134"/>
        <end position="143"/>
    </location>
</feature>
<reference evidence="5 6" key="4">
    <citation type="submission" date="2025-04" db="UniProtKB">
        <authorList>
            <consortium name="RefSeq"/>
        </authorList>
    </citation>
    <scope>IDENTIFICATION</scope>
    <source>
        <tissue evidence="5 6">Leaf</tissue>
    </source>
</reference>
<dbReference type="OrthoDB" id="912322at2759"/>
<dbReference type="RefSeq" id="XP_031394365.1">
    <property type="nucleotide sequence ID" value="XM_031538505.1"/>
</dbReference>
<dbReference type="RefSeq" id="XP_031394366.1">
    <property type="nucleotide sequence ID" value="XM_031538506.1"/>
</dbReference>
<reference evidence="2" key="2">
    <citation type="submission" date="2017-06" db="EMBL/GenBank/DDBJ databases">
        <title>The pomegranate genome and the genomics of punicalagin biosynthesis.</title>
        <authorList>
            <person name="Xu C."/>
        </authorList>
    </citation>
    <scope>NUCLEOTIDE SEQUENCE [LARGE SCALE GENOMIC DNA]</scope>
    <source>
        <tissue evidence="2">Fresh leaf</tissue>
    </source>
</reference>
<name>A0A218XVC7_PUNGR</name>
<feature type="compositionally biased region" description="Acidic residues" evidence="1">
    <location>
        <begin position="427"/>
        <end position="437"/>
    </location>
</feature>
<proteinExistence type="predicted"/>
<feature type="compositionally biased region" description="Basic and acidic residues" evidence="1">
    <location>
        <begin position="271"/>
        <end position="280"/>
    </location>
</feature>
<feature type="compositionally biased region" description="Acidic residues" evidence="1">
    <location>
        <begin position="208"/>
        <end position="218"/>
    </location>
</feature>
<evidence type="ECO:0000313" key="2">
    <source>
        <dbReference type="EMBL" id="OWM88232.1"/>
    </source>
</evidence>
<feature type="compositionally biased region" description="Acidic residues" evidence="1">
    <location>
        <begin position="500"/>
        <end position="512"/>
    </location>
</feature>
<feature type="compositionally biased region" description="Basic residues" evidence="1">
    <location>
        <begin position="304"/>
        <end position="317"/>
    </location>
</feature>
<evidence type="ECO:0000313" key="5">
    <source>
        <dbReference type="RefSeq" id="XP_031394365.1"/>
    </source>
</evidence>
<feature type="compositionally biased region" description="Acidic residues" evidence="1">
    <location>
        <begin position="281"/>
        <end position="291"/>
    </location>
</feature>
<evidence type="ECO:0000313" key="7">
    <source>
        <dbReference type="RefSeq" id="XP_031394367.1"/>
    </source>
</evidence>
<protein>
    <submittedName>
        <fullName evidence="5 6">Hepatoma-derived growth factor-related protein 2-like</fullName>
    </submittedName>
</protein>
<keyword evidence="4" id="KW-1185">Reference proteome</keyword>
<evidence type="ECO:0000313" key="6">
    <source>
        <dbReference type="RefSeq" id="XP_031394366.1"/>
    </source>
</evidence>
<feature type="compositionally biased region" description="Acidic residues" evidence="1">
    <location>
        <begin position="354"/>
        <end position="364"/>
    </location>
</feature>
<organism evidence="2 3">
    <name type="scientific">Punica granatum</name>
    <name type="common">Pomegranate</name>
    <dbReference type="NCBI Taxonomy" id="22663"/>
    <lineage>
        <taxon>Eukaryota</taxon>
        <taxon>Viridiplantae</taxon>
        <taxon>Streptophyta</taxon>
        <taxon>Embryophyta</taxon>
        <taxon>Tracheophyta</taxon>
        <taxon>Spermatophyta</taxon>
        <taxon>Magnoliopsida</taxon>
        <taxon>eudicotyledons</taxon>
        <taxon>Gunneridae</taxon>
        <taxon>Pentapetalae</taxon>
        <taxon>rosids</taxon>
        <taxon>malvids</taxon>
        <taxon>Myrtales</taxon>
        <taxon>Lythraceae</taxon>
        <taxon>Punica</taxon>
    </lineage>
</organism>
<accession>A0A218XVC7</accession>
<feature type="compositionally biased region" description="Basic residues" evidence="1">
    <location>
        <begin position="371"/>
        <end position="381"/>
    </location>
</feature>
<feature type="compositionally biased region" description="Basic residues" evidence="1">
    <location>
        <begin position="66"/>
        <end position="76"/>
    </location>
</feature>
<evidence type="ECO:0000313" key="4">
    <source>
        <dbReference type="Proteomes" id="UP000515151"/>
    </source>
</evidence>
<dbReference type="Proteomes" id="UP000515151">
    <property type="component" value="Chromosome 4"/>
</dbReference>
<gene>
    <name evidence="5 6 7" type="primary">LOC116205832</name>
    <name evidence="2" type="ORF">CDL15_Pgr003644</name>
</gene>
<dbReference type="AlphaFoldDB" id="A0A218XVC7"/>
<dbReference type="EMBL" id="MTKT01000797">
    <property type="protein sequence ID" value="OWM88232.1"/>
    <property type="molecule type" value="Genomic_DNA"/>
</dbReference>
<feature type="compositionally biased region" description="Basic and acidic residues" evidence="1">
    <location>
        <begin position="525"/>
        <end position="540"/>
    </location>
</feature>
<dbReference type="RefSeq" id="XP_031394367.1">
    <property type="nucleotide sequence ID" value="XM_031538507.1"/>
</dbReference>
<reference evidence="3" key="1">
    <citation type="journal article" date="2017" name="Plant J.">
        <title>The pomegranate (Punica granatum L.) genome and the genomics of punicalagin biosynthesis.</title>
        <authorList>
            <person name="Qin G."/>
            <person name="Xu C."/>
            <person name="Ming R."/>
            <person name="Tang H."/>
            <person name="Guyot R."/>
            <person name="Kramer E.M."/>
            <person name="Hu Y."/>
            <person name="Yi X."/>
            <person name="Qi Y."/>
            <person name="Xu X."/>
            <person name="Gao Z."/>
            <person name="Pan H."/>
            <person name="Jian J."/>
            <person name="Tian Y."/>
            <person name="Yue Z."/>
            <person name="Xu Y."/>
        </authorList>
    </citation>
    <scope>NUCLEOTIDE SEQUENCE [LARGE SCALE GENOMIC DNA]</scope>
    <source>
        <strain evidence="3">cv. Dabenzi</strain>
    </source>
</reference>
<evidence type="ECO:0000256" key="1">
    <source>
        <dbReference type="SAM" id="MobiDB-lite"/>
    </source>
</evidence>
<sequence>MADCRGRMIPKGWTVVNKVQDKSNYSHYLCPATGQHFYTYEDMMRYVTYAKLWELSIYAPDFEAKRKGKPRNKHLGKQSSKSAMKEKHPAAPPKKRARPGLLPVKPNFSADDDDMNLGLTCMTDKENQAGENSTDSDSDPDDLPYEKIGKQSSKSAMEQKHPAAPPKKKARPGLCPVKPKFSAEDDDDMSLGLTGMTDKEDQASENSSDSDTDPDDPPYETTGKQSSRSAMRRKHPVAPPKKQARSDLPPVKPKFSAEDDDMSLGLSWMTYKEDQARENSSDSDSDPDDPPYETAAKQSFKSSMKQKHPAAPPKKRARPDLLPVKPNFSAEDDDMSLGLTWIIDKEDHASENSSDSDSDPDDPPYETTAKRSLKSAMKQKHPAAPPKKGARPDLLPVKPKLSDEDNDMSLSLTWMADKEDQASENSSDSDSDSDDPPYETTAKRRFKSAVKQKHRAAPPKKRARPDLLPVKPNFSAEYDDMSPGITRMTNKEDRAGENSSDSDSESDPDDPPYDPRIEATSSSRIRSEPDSPKIILYERRSKLKKRVGGRNLVKIGRQ</sequence>
<feature type="compositionally biased region" description="Basic residues" evidence="1">
    <location>
        <begin position="443"/>
        <end position="463"/>
    </location>
</feature>
<dbReference type="Proteomes" id="UP000197138">
    <property type="component" value="Unassembled WGS sequence"/>
</dbReference>
<reference evidence="4" key="3">
    <citation type="journal article" date="2020" name="Plant Biotechnol. J.">
        <title>The pomegranate (Punica granatum L.) draft genome dissects genetic divergence between soft- and hard-seeded cultivars.</title>
        <authorList>
            <person name="Luo X."/>
            <person name="Li H."/>
            <person name="Wu Z."/>
            <person name="Yao W."/>
            <person name="Zhao P."/>
            <person name="Cao D."/>
            <person name="Yu H."/>
            <person name="Li K."/>
            <person name="Poudel K."/>
            <person name="Zhao D."/>
            <person name="Zhang F."/>
            <person name="Xia X."/>
            <person name="Chen L."/>
            <person name="Wang Q."/>
            <person name="Jing D."/>
            <person name="Cao S."/>
        </authorList>
    </citation>
    <scope>NUCLEOTIDE SEQUENCE [LARGE SCALE GENOMIC DNA]</scope>
</reference>
<dbReference type="GeneID" id="116205832"/>
<evidence type="ECO:0000313" key="3">
    <source>
        <dbReference type="Proteomes" id="UP000197138"/>
    </source>
</evidence>